<proteinExistence type="predicted"/>
<reference evidence="1" key="2">
    <citation type="journal article" date="2015" name="Data Brief">
        <title>Shoot transcriptome of the giant reed, Arundo donax.</title>
        <authorList>
            <person name="Barrero R.A."/>
            <person name="Guerrero F.D."/>
            <person name="Moolhuijzen P."/>
            <person name="Goolsby J.A."/>
            <person name="Tidwell J."/>
            <person name="Bellgard S.E."/>
            <person name="Bellgard M.I."/>
        </authorList>
    </citation>
    <scope>NUCLEOTIDE SEQUENCE</scope>
    <source>
        <tissue evidence="1">Shoot tissue taken approximately 20 cm above the soil surface</tissue>
    </source>
</reference>
<name>A0A0A9HEV0_ARUDO</name>
<reference evidence="1" key="1">
    <citation type="submission" date="2014-09" db="EMBL/GenBank/DDBJ databases">
        <authorList>
            <person name="Magalhaes I.L.F."/>
            <person name="Oliveira U."/>
            <person name="Santos F.R."/>
            <person name="Vidigal T.H.D.A."/>
            <person name="Brescovit A.D."/>
            <person name="Santos A.J."/>
        </authorList>
    </citation>
    <scope>NUCLEOTIDE SEQUENCE</scope>
    <source>
        <tissue evidence="1">Shoot tissue taken approximately 20 cm above the soil surface</tissue>
    </source>
</reference>
<sequence length="38" mass="4146">MPVSLVLLKPCQHTYGEAALYVDCHFVPLASPIFAGAW</sequence>
<protein>
    <submittedName>
        <fullName evidence="1">Uncharacterized protein</fullName>
    </submittedName>
</protein>
<organism evidence="1">
    <name type="scientific">Arundo donax</name>
    <name type="common">Giant reed</name>
    <name type="synonym">Donax arundinaceus</name>
    <dbReference type="NCBI Taxonomy" id="35708"/>
    <lineage>
        <taxon>Eukaryota</taxon>
        <taxon>Viridiplantae</taxon>
        <taxon>Streptophyta</taxon>
        <taxon>Embryophyta</taxon>
        <taxon>Tracheophyta</taxon>
        <taxon>Spermatophyta</taxon>
        <taxon>Magnoliopsida</taxon>
        <taxon>Liliopsida</taxon>
        <taxon>Poales</taxon>
        <taxon>Poaceae</taxon>
        <taxon>PACMAD clade</taxon>
        <taxon>Arundinoideae</taxon>
        <taxon>Arundineae</taxon>
        <taxon>Arundo</taxon>
    </lineage>
</organism>
<accession>A0A0A9HEV0</accession>
<evidence type="ECO:0000313" key="1">
    <source>
        <dbReference type="EMBL" id="JAE35282.1"/>
    </source>
</evidence>
<dbReference type="AlphaFoldDB" id="A0A0A9HEV0"/>
<dbReference type="EMBL" id="GBRH01162614">
    <property type="protein sequence ID" value="JAE35282.1"/>
    <property type="molecule type" value="Transcribed_RNA"/>
</dbReference>